<dbReference type="InterPro" id="IPR009061">
    <property type="entry name" value="DNA-bd_dom_put_sf"/>
</dbReference>
<proteinExistence type="predicted"/>
<evidence type="ECO:0000259" key="3">
    <source>
        <dbReference type="PROSITE" id="PS50937"/>
    </source>
</evidence>
<sequence>MNARAKINRDDRISFSITELAEEFGVTSRTIRFYEDKGLVNPAREGTTRIYSRKDRGRLKIILRGRRLGFSLQDIKKMLDMYSPENGSTDQLAFTLDKCEEQLEKLIAQRADINEAISELEDGIAQLKEHLASGNKASGSRKKSIA</sequence>
<dbReference type="PANTHER" id="PTHR30204">
    <property type="entry name" value="REDOX-CYCLING DRUG-SENSING TRANSCRIPTIONAL ACTIVATOR SOXR"/>
    <property type="match status" value="1"/>
</dbReference>
<dbReference type="Proteomes" id="UP000476030">
    <property type="component" value="Unassembled WGS sequence"/>
</dbReference>
<name>A0A6L8W3Q8_9PROT</name>
<dbReference type="SMART" id="SM00422">
    <property type="entry name" value="HTH_MERR"/>
    <property type="match status" value="1"/>
</dbReference>
<feature type="domain" description="HTH merR-type" evidence="3">
    <location>
        <begin position="14"/>
        <end position="81"/>
    </location>
</feature>
<evidence type="ECO:0000256" key="1">
    <source>
        <dbReference type="ARBA" id="ARBA00023125"/>
    </source>
</evidence>
<evidence type="ECO:0000256" key="2">
    <source>
        <dbReference type="SAM" id="Coils"/>
    </source>
</evidence>
<accession>A0A6L8W3Q8</accession>
<organism evidence="4 5">
    <name type="scientific">Sneathiella litorea</name>
    <dbReference type="NCBI Taxonomy" id="2606216"/>
    <lineage>
        <taxon>Bacteria</taxon>
        <taxon>Pseudomonadati</taxon>
        <taxon>Pseudomonadota</taxon>
        <taxon>Alphaproteobacteria</taxon>
        <taxon>Sneathiellales</taxon>
        <taxon>Sneathiellaceae</taxon>
        <taxon>Sneathiella</taxon>
    </lineage>
</organism>
<keyword evidence="2" id="KW-0175">Coiled coil</keyword>
<dbReference type="SUPFAM" id="SSF46955">
    <property type="entry name" value="Putative DNA-binding domain"/>
    <property type="match status" value="1"/>
</dbReference>
<dbReference type="RefSeq" id="WP_161313809.1">
    <property type="nucleotide sequence ID" value="NZ_WTUW01000001.1"/>
</dbReference>
<gene>
    <name evidence="4" type="ORF">GQE98_01645</name>
</gene>
<reference evidence="4 5" key="1">
    <citation type="submission" date="2019-12" db="EMBL/GenBank/DDBJ databases">
        <title>Snethiella sp. nov. sp. isolated from sea sand.</title>
        <authorList>
            <person name="Kim J."/>
            <person name="Jeong S.E."/>
            <person name="Jung H.S."/>
            <person name="Jeon C.O."/>
        </authorList>
    </citation>
    <scope>NUCLEOTIDE SEQUENCE [LARGE SCALE GENOMIC DNA]</scope>
    <source>
        <strain evidence="4 5">DP05</strain>
    </source>
</reference>
<dbReference type="PANTHER" id="PTHR30204:SF58">
    <property type="entry name" value="HTH-TYPE TRANSCRIPTIONAL REGULATOR YFMP"/>
    <property type="match status" value="1"/>
</dbReference>
<dbReference type="EMBL" id="WTUW01000001">
    <property type="protein sequence ID" value="MZR29329.1"/>
    <property type="molecule type" value="Genomic_DNA"/>
</dbReference>
<dbReference type="GO" id="GO:0003700">
    <property type="term" value="F:DNA-binding transcription factor activity"/>
    <property type="evidence" value="ECO:0007669"/>
    <property type="project" value="InterPro"/>
</dbReference>
<dbReference type="AlphaFoldDB" id="A0A6L8W3Q8"/>
<keyword evidence="5" id="KW-1185">Reference proteome</keyword>
<dbReference type="GO" id="GO:0003677">
    <property type="term" value="F:DNA binding"/>
    <property type="evidence" value="ECO:0007669"/>
    <property type="project" value="UniProtKB-KW"/>
</dbReference>
<feature type="coiled-coil region" evidence="2">
    <location>
        <begin position="96"/>
        <end position="130"/>
    </location>
</feature>
<dbReference type="PROSITE" id="PS50937">
    <property type="entry name" value="HTH_MERR_2"/>
    <property type="match status" value="1"/>
</dbReference>
<dbReference type="CDD" id="cd04776">
    <property type="entry name" value="HTH_GnyR"/>
    <property type="match status" value="1"/>
</dbReference>
<dbReference type="InterPro" id="IPR047057">
    <property type="entry name" value="MerR_fam"/>
</dbReference>
<evidence type="ECO:0000313" key="4">
    <source>
        <dbReference type="EMBL" id="MZR29329.1"/>
    </source>
</evidence>
<dbReference type="Pfam" id="PF13411">
    <property type="entry name" value="MerR_1"/>
    <property type="match status" value="1"/>
</dbReference>
<dbReference type="InterPro" id="IPR000551">
    <property type="entry name" value="MerR-type_HTH_dom"/>
</dbReference>
<dbReference type="Gene3D" id="1.10.1660.10">
    <property type="match status" value="1"/>
</dbReference>
<keyword evidence="1" id="KW-0238">DNA-binding</keyword>
<protein>
    <submittedName>
        <fullName evidence="4">MerR family transcriptional regulator</fullName>
    </submittedName>
</protein>
<comment type="caution">
    <text evidence="4">The sequence shown here is derived from an EMBL/GenBank/DDBJ whole genome shotgun (WGS) entry which is preliminary data.</text>
</comment>
<evidence type="ECO:0000313" key="5">
    <source>
        <dbReference type="Proteomes" id="UP000476030"/>
    </source>
</evidence>